<evidence type="ECO:0000313" key="3">
    <source>
        <dbReference type="EMBL" id="OLO51088.1"/>
    </source>
</evidence>
<feature type="region of interest" description="Disordered" evidence="1">
    <location>
        <begin position="129"/>
        <end position="238"/>
    </location>
</feature>
<name>A0A1Q8VSL8_9ACTO</name>
<organism evidence="3 4">
    <name type="scientific">Actinomyces oris</name>
    <dbReference type="NCBI Taxonomy" id="544580"/>
    <lineage>
        <taxon>Bacteria</taxon>
        <taxon>Bacillati</taxon>
        <taxon>Actinomycetota</taxon>
        <taxon>Actinomycetes</taxon>
        <taxon>Actinomycetales</taxon>
        <taxon>Actinomycetaceae</taxon>
        <taxon>Actinomyces</taxon>
    </lineage>
</organism>
<dbReference type="AlphaFoldDB" id="A0A1Q8VSL8"/>
<comment type="caution">
    <text evidence="3">The sequence shown here is derived from an EMBL/GenBank/DDBJ whole genome shotgun (WGS) entry which is preliminary data.</text>
</comment>
<gene>
    <name evidence="3" type="ORF">BKH28_01235</name>
</gene>
<feature type="compositionally biased region" description="Low complexity" evidence="1">
    <location>
        <begin position="142"/>
        <end position="161"/>
    </location>
</feature>
<sequence length="306" mass="30741">MEDDMGTRRRLALLAGVSGTVLTLLGHTAHSATERLLGVPPQSWSLSELSDAVVAGTCAIGTLGALWHVVSALLALMALPGENGHSSVRRGGACALAARILEAWGAPAVRRITASALLVSLSSAPALAAEEPTGGDDLGWRPTSSAPASPPVQSSTPSPQADQPGQKATAEAEASQSPPDGSTASPEHAPSSTSTGSSGSDNASQSAQSTPPGSSRTQPSTTPDPQTSSTPTHTVVPGESLWSITAHLLPADSGPAQIAQAWPVLYRANSNVVGTDPSLIRPGTVLSVPDSLSAPSTKTGGQTPSR</sequence>
<dbReference type="InterPro" id="IPR036779">
    <property type="entry name" value="LysM_dom_sf"/>
</dbReference>
<accession>A0A1Q8VSL8</accession>
<reference evidence="3 4" key="1">
    <citation type="submission" date="2016-12" db="EMBL/GenBank/DDBJ databases">
        <title>Genomic comparison of strains in the 'Actinomyces naeslundii' group.</title>
        <authorList>
            <person name="Mughal S.R."/>
            <person name="Do T."/>
            <person name="Gilbert S.C."/>
            <person name="Witherden E.A."/>
            <person name="Didelot X."/>
            <person name="Beighton D."/>
        </authorList>
    </citation>
    <scope>NUCLEOTIDE SEQUENCE [LARGE SCALE GENOMIC DNA]</scope>
    <source>
        <strain evidence="3 4">P6N</strain>
    </source>
</reference>
<proteinExistence type="predicted"/>
<dbReference type="OrthoDB" id="3210682at2"/>
<dbReference type="EMBL" id="MSKL01000004">
    <property type="protein sequence ID" value="OLO51088.1"/>
    <property type="molecule type" value="Genomic_DNA"/>
</dbReference>
<dbReference type="InterPro" id="IPR052196">
    <property type="entry name" value="Bact_Kbp"/>
</dbReference>
<evidence type="ECO:0000256" key="1">
    <source>
        <dbReference type="SAM" id="MobiDB-lite"/>
    </source>
</evidence>
<dbReference type="InterPro" id="IPR018392">
    <property type="entry name" value="LysM"/>
</dbReference>
<dbReference type="Proteomes" id="UP000186394">
    <property type="component" value="Unassembled WGS sequence"/>
</dbReference>
<protein>
    <submittedName>
        <fullName evidence="3">Peptidoglycan-binding protein LysM</fullName>
    </submittedName>
</protein>
<dbReference type="PANTHER" id="PTHR34700">
    <property type="entry name" value="POTASSIUM BINDING PROTEIN KBP"/>
    <property type="match status" value="1"/>
</dbReference>
<dbReference type="PANTHER" id="PTHR34700:SF4">
    <property type="entry name" value="PHAGE-LIKE ELEMENT PBSX PROTEIN XKDP"/>
    <property type="match status" value="1"/>
</dbReference>
<dbReference type="Gene3D" id="3.10.350.10">
    <property type="entry name" value="LysM domain"/>
    <property type="match status" value="1"/>
</dbReference>
<feature type="domain" description="LysM" evidence="2">
    <location>
        <begin position="231"/>
        <end position="288"/>
    </location>
</feature>
<feature type="compositionally biased region" description="Polar residues" evidence="1">
    <location>
        <begin position="174"/>
        <end position="185"/>
    </location>
</feature>
<feature type="compositionally biased region" description="Low complexity" evidence="1">
    <location>
        <begin position="191"/>
        <end position="234"/>
    </location>
</feature>
<evidence type="ECO:0000259" key="2">
    <source>
        <dbReference type="PROSITE" id="PS51782"/>
    </source>
</evidence>
<evidence type="ECO:0000313" key="4">
    <source>
        <dbReference type="Proteomes" id="UP000186394"/>
    </source>
</evidence>
<feature type="region of interest" description="Disordered" evidence="1">
    <location>
        <begin position="286"/>
        <end position="306"/>
    </location>
</feature>
<dbReference type="PROSITE" id="PS51782">
    <property type="entry name" value="LYSM"/>
    <property type="match status" value="1"/>
</dbReference>
<dbReference type="CDD" id="cd00118">
    <property type="entry name" value="LysM"/>
    <property type="match status" value="1"/>
</dbReference>
<feature type="compositionally biased region" description="Polar residues" evidence="1">
    <location>
        <begin position="293"/>
        <end position="306"/>
    </location>
</feature>